<proteinExistence type="predicted"/>
<protein>
    <submittedName>
        <fullName evidence="1">Uncharacterized protein</fullName>
    </submittedName>
</protein>
<dbReference type="EMBL" id="CP109083">
    <property type="protein sequence ID" value="WSB11050.1"/>
    <property type="molecule type" value="Genomic_DNA"/>
</dbReference>
<keyword evidence="2" id="KW-1185">Reference proteome</keyword>
<dbReference type="Proteomes" id="UP001356428">
    <property type="component" value="Chromosome"/>
</dbReference>
<evidence type="ECO:0000313" key="1">
    <source>
        <dbReference type="EMBL" id="WSB11050.1"/>
    </source>
</evidence>
<dbReference type="RefSeq" id="WP_326702954.1">
    <property type="nucleotide sequence ID" value="NZ_CP108861.1"/>
</dbReference>
<evidence type="ECO:0000313" key="2">
    <source>
        <dbReference type="Proteomes" id="UP001356428"/>
    </source>
</evidence>
<gene>
    <name evidence="1" type="ORF">OG849_29280</name>
</gene>
<name>A0ABZ1F3Q9_9ACTN</name>
<organism evidence="1 2">
    <name type="scientific">Streptomyces cyaneofuscatus</name>
    <dbReference type="NCBI Taxonomy" id="66883"/>
    <lineage>
        <taxon>Bacteria</taxon>
        <taxon>Bacillati</taxon>
        <taxon>Actinomycetota</taxon>
        <taxon>Actinomycetes</taxon>
        <taxon>Kitasatosporales</taxon>
        <taxon>Streptomycetaceae</taxon>
        <taxon>Streptomyces</taxon>
    </lineage>
</organism>
<reference evidence="1 2" key="1">
    <citation type="submission" date="2022-10" db="EMBL/GenBank/DDBJ databases">
        <title>The complete genomes of actinobacterial strains from the NBC collection.</title>
        <authorList>
            <person name="Joergensen T.S."/>
            <person name="Alvarez Arevalo M."/>
            <person name="Sterndorff E.B."/>
            <person name="Faurdal D."/>
            <person name="Vuksanovic O."/>
            <person name="Mourched A.-S."/>
            <person name="Charusanti P."/>
            <person name="Shaw S."/>
            <person name="Blin K."/>
            <person name="Weber T."/>
        </authorList>
    </citation>
    <scope>NUCLEOTIDE SEQUENCE [LARGE SCALE GENOMIC DNA]</scope>
    <source>
        <strain evidence="1 2">NBC 01792</strain>
    </source>
</reference>
<sequence length="119" mass="12211">MSTAALPRVTVVVAKHRGAVPLVAAQRAVAIGMICSEEDGKEVRSGPDGACVVGAHAQGRPDAGVWWNDLGAPSRLVPAMVRDRTGGVTLATAGEEGRLSVANRLSPTGAFHFGAWNAV</sequence>
<accession>A0ABZ1F3Q9</accession>